<evidence type="ECO:0000313" key="2">
    <source>
        <dbReference type="EMBL" id="KXG39231.1"/>
    </source>
</evidence>
<dbReference type="Proteomes" id="UP000000768">
    <property type="component" value="Chromosome 1"/>
</dbReference>
<name>A0A1B6QMU2_SORBI</name>
<reference evidence="2 3" key="1">
    <citation type="journal article" date="2009" name="Nature">
        <title>The Sorghum bicolor genome and the diversification of grasses.</title>
        <authorList>
            <person name="Paterson A.H."/>
            <person name="Bowers J.E."/>
            <person name="Bruggmann R."/>
            <person name="Dubchak I."/>
            <person name="Grimwood J."/>
            <person name="Gundlach H."/>
            <person name="Haberer G."/>
            <person name="Hellsten U."/>
            <person name="Mitros T."/>
            <person name="Poliakov A."/>
            <person name="Schmutz J."/>
            <person name="Spannagl M."/>
            <person name="Tang H."/>
            <person name="Wang X."/>
            <person name="Wicker T."/>
            <person name="Bharti A.K."/>
            <person name="Chapman J."/>
            <person name="Feltus F.A."/>
            <person name="Gowik U."/>
            <person name="Grigoriev I.V."/>
            <person name="Lyons E."/>
            <person name="Maher C.A."/>
            <person name="Martis M."/>
            <person name="Narechania A."/>
            <person name="Otillar R.P."/>
            <person name="Penning B.W."/>
            <person name="Salamov A.A."/>
            <person name="Wang Y."/>
            <person name="Zhang L."/>
            <person name="Carpita N.C."/>
            <person name="Freeling M."/>
            <person name="Gingle A.R."/>
            <person name="Hash C.T."/>
            <person name="Keller B."/>
            <person name="Klein P."/>
            <person name="Kresovich S."/>
            <person name="McCann M.C."/>
            <person name="Ming R."/>
            <person name="Peterson D.G."/>
            <person name="Mehboob-ur-Rahman"/>
            <person name="Ware D."/>
            <person name="Westhoff P."/>
            <person name="Mayer K.F."/>
            <person name="Messing J."/>
            <person name="Rokhsar D.S."/>
        </authorList>
    </citation>
    <scope>NUCLEOTIDE SEQUENCE [LARGE SCALE GENOMIC DNA]</scope>
    <source>
        <strain evidence="3">cv. BTx623</strain>
    </source>
</reference>
<dbReference type="EMBL" id="CM000760">
    <property type="protein sequence ID" value="KXG39231.1"/>
    <property type="molecule type" value="Genomic_DNA"/>
</dbReference>
<protein>
    <submittedName>
        <fullName evidence="2">Uncharacterized protein</fullName>
    </submittedName>
</protein>
<keyword evidence="3" id="KW-1185">Reference proteome</keyword>
<feature type="region of interest" description="Disordered" evidence="1">
    <location>
        <begin position="1"/>
        <end position="28"/>
    </location>
</feature>
<gene>
    <name evidence="2" type="ORF">SORBI_3001G351300</name>
</gene>
<organism evidence="2 3">
    <name type="scientific">Sorghum bicolor</name>
    <name type="common">Sorghum</name>
    <name type="synonym">Sorghum vulgare</name>
    <dbReference type="NCBI Taxonomy" id="4558"/>
    <lineage>
        <taxon>Eukaryota</taxon>
        <taxon>Viridiplantae</taxon>
        <taxon>Streptophyta</taxon>
        <taxon>Embryophyta</taxon>
        <taxon>Tracheophyta</taxon>
        <taxon>Spermatophyta</taxon>
        <taxon>Magnoliopsida</taxon>
        <taxon>Liliopsida</taxon>
        <taxon>Poales</taxon>
        <taxon>Poaceae</taxon>
        <taxon>PACMAD clade</taxon>
        <taxon>Panicoideae</taxon>
        <taxon>Andropogonodae</taxon>
        <taxon>Andropogoneae</taxon>
        <taxon>Sorghinae</taxon>
        <taxon>Sorghum</taxon>
    </lineage>
</organism>
<proteinExistence type="predicted"/>
<accession>A0A1B6QMU2</accession>
<dbReference type="InParanoid" id="A0A1B6QMU2"/>
<dbReference type="Gramene" id="KXG39231">
    <property type="protein sequence ID" value="KXG39231"/>
    <property type="gene ID" value="SORBI_3001G351300"/>
</dbReference>
<evidence type="ECO:0000256" key="1">
    <source>
        <dbReference type="SAM" id="MobiDB-lite"/>
    </source>
</evidence>
<sequence>MPAEPSTKLERESVRHTAPHATHGSYLDDEEEYESPLHIYEESPPAGSIFSWSLLLYSTRASLDHVIIYIFIHS</sequence>
<dbReference type="AlphaFoldDB" id="A0A1B6QMU2"/>
<reference evidence="3" key="2">
    <citation type="journal article" date="2018" name="Plant J.">
        <title>The Sorghum bicolor reference genome: improved assembly, gene annotations, a transcriptome atlas, and signatures of genome organization.</title>
        <authorList>
            <person name="McCormick R.F."/>
            <person name="Truong S.K."/>
            <person name="Sreedasyam A."/>
            <person name="Jenkins J."/>
            <person name="Shu S."/>
            <person name="Sims D."/>
            <person name="Kennedy M."/>
            <person name="Amirebrahimi M."/>
            <person name="Weers B.D."/>
            <person name="McKinley B."/>
            <person name="Mattison A."/>
            <person name="Morishige D.T."/>
            <person name="Grimwood J."/>
            <person name="Schmutz J."/>
            <person name="Mullet J.E."/>
        </authorList>
    </citation>
    <scope>NUCLEOTIDE SEQUENCE [LARGE SCALE GENOMIC DNA]</scope>
    <source>
        <strain evidence="3">cv. BTx623</strain>
    </source>
</reference>
<evidence type="ECO:0000313" key="3">
    <source>
        <dbReference type="Proteomes" id="UP000000768"/>
    </source>
</evidence>